<dbReference type="PROSITE" id="PS00237">
    <property type="entry name" value="G_PROTEIN_RECEP_F1_1"/>
    <property type="match status" value="1"/>
</dbReference>
<dbReference type="PANTHER" id="PTHR24232:SF22">
    <property type="entry name" value="PROTEINASE-ACTIVATED RECEPTOR 4"/>
    <property type="match status" value="1"/>
</dbReference>
<dbReference type="PRINTS" id="PR00237">
    <property type="entry name" value="GPCRRHODOPSN"/>
</dbReference>
<dbReference type="Pfam" id="PF00001">
    <property type="entry name" value="7tm_1"/>
    <property type="match status" value="1"/>
</dbReference>
<dbReference type="InterPro" id="IPR000276">
    <property type="entry name" value="GPCR_Rhodpsn"/>
</dbReference>
<feature type="transmembrane region" description="Helical" evidence="14">
    <location>
        <begin position="91"/>
        <end position="111"/>
    </location>
</feature>
<evidence type="ECO:0000256" key="6">
    <source>
        <dbReference type="ARBA" id="ARBA00023136"/>
    </source>
</evidence>
<accession>A0A401TD35</accession>
<dbReference type="Proteomes" id="UP000287033">
    <property type="component" value="Unassembled WGS sequence"/>
</dbReference>
<dbReference type="SUPFAM" id="SSF81321">
    <property type="entry name" value="Family A G protein-coupled receptor-like"/>
    <property type="match status" value="1"/>
</dbReference>
<dbReference type="GO" id="GO:0035025">
    <property type="term" value="P:positive regulation of Rho protein signal transduction"/>
    <property type="evidence" value="ECO:0007669"/>
    <property type="project" value="TreeGrafter"/>
</dbReference>
<evidence type="ECO:0000256" key="8">
    <source>
        <dbReference type="ARBA" id="ARBA00023170"/>
    </source>
</evidence>
<evidence type="ECO:0000256" key="2">
    <source>
        <dbReference type="ARBA" id="ARBA00022475"/>
    </source>
</evidence>
<gene>
    <name evidence="16" type="ORF">chiPu_0024872</name>
</gene>
<sequence>MLRTIGWIRYCFKGTIFGTVGRMVSFEYDDYSDNDPPAPPVKGSIPSTADIMRTFTAVRKTLNGSNYTVWVVRERASQLLSGPLTTATIPALYTLVFVIGLPSNGLGLWVLATRVRKLPSTIFLMNLAVADLLLCLVLPFKIHYHFLGNHWLFGEALCRTMTAFFYGNMYCSVLLLTFISVDRYFALVHPFLSKRFRGNGFAVRSCCVIWLLVVIAMLPFLLRRQTYPIQNLNITTCHDALPLESLNDYFFYYFVCLVGLGFVVPCCVTVFCYGSVIWTLIQTERRYVHAAVLTGLILLVFVVCFAPSNCILLIHHSEYLQHQSSKLYIYYMIALVLSSCSSSINPFIYYYVSDEFRAKVKRVIYCRKVKDRTFSGKTSQELLSTSTYSPSTQTTSSTRDRSKN</sequence>
<evidence type="ECO:0000256" key="3">
    <source>
        <dbReference type="ARBA" id="ARBA00022692"/>
    </source>
</evidence>
<name>A0A401TD35_CHIPU</name>
<feature type="transmembrane region" description="Helical" evidence="14">
    <location>
        <begin position="123"/>
        <end position="143"/>
    </location>
</feature>
<evidence type="ECO:0000256" key="9">
    <source>
        <dbReference type="ARBA" id="ARBA00023180"/>
    </source>
</evidence>
<evidence type="ECO:0000256" key="1">
    <source>
        <dbReference type="ARBA" id="ARBA00004651"/>
    </source>
</evidence>
<dbReference type="Gene3D" id="1.20.1070.10">
    <property type="entry name" value="Rhodopsin 7-helix transmembrane proteins"/>
    <property type="match status" value="1"/>
</dbReference>
<dbReference type="OrthoDB" id="8716763at2759"/>
<dbReference type="SMART" id="SM01381">
    <property type="entry name" value="7TM_GPCR_Srsx"/>
    <property type="match status" value="1"/>
</dbReference>
<comment type="similarity">
    <text evidence="12">Belongs to the G-protein coupled receptor 1 family.</text>
</comment>
<evidence type="ECO:0000256" key="5">
    <source>
        <dbReference type="ARBA" id="ARBA00023040"/>
    </source>
</evidence>
<keyword evidence="5 12" id="KW-0297">G-protein coupled receptor</keyword>
<organism evidence="16 17">
    <name type="scientific">Chiloscyllium punctatum</name>
    <name type="common">Brownbanded bambooshark</name>
    <name type="synonym">Hemiscyllium punctatum</name>
    <dbReference type="NCBI Taxonomy" id="137246"/>
    <lineage>
        <taxon>Eukaryota</taxon>
        <taxon>Metazoa</taxon>
        <taxon>Chordata</taxon>
        <taxon>Craniata</taxon>
        <taxon>Vertebrata</taxon>
        <taxon>Chondrichthyes</taxon>
        <taxon>Elasmobranchii</taxon>
        <taxon>Galeomorphii</taxon>
        <taxon>Galeoidea</taxon>
        <taxon>Orectolobiformes</taxon>
        <taxon>Hemiscylliidae</taxon>
        <taxon>Chiloscyllium</taxon>
    </lineage>
</organism>
<comment type="caution">
    <text evidence="16">The sequence shown here is derived from an EMBL/GenBank/DDBJ whole genome shotgun (WGS) entry which is preliminary data.</text>
</comment>
<dbReference type="GO" id="GO:0015057">
    <property type="term" value="F:thrombin-activated receptor activity"/>
    <property type="evidence" value="ECO:0007669"/>
    <property type="project" value="InterPro"/>
</dbReference>
<evidence type="ECO:0000256" key="7">
    <source>
        <dbReference type="ARBA" id="ARBA00023157"/>
    </source>
</evidence>
<dbReference type="InterPro" id="IPR003912">
    <property type="entry name" value="Protea_act_rcpt"/>
</dbReference>
<protein>
    <recommendedName>
        <fullName evidence="15">G-protein coupled receptors family 1 profile domain-containing protein</fullName>
    </recommendedName>
</protein>
<keyword evidence="2" id="KW-1003">Cell membrane</keyword>
<evidence type="ECO:0000313" key="16">
    <source>
        <dbReference type="EMBL" id="GCC40580.1"/>
    </source>
</evidence>
<feature type="transmembrane region" description="Helical" evidence="14">
    <location>
        <begin position="328"/>
        <end position="352"/>
    </location>
</feature>
<dbReference type="EMBL" id="BEZZ01047866">
    <property type="protein sequence ID" value="GCC40580.1"/>
    <property type="molecule type" value="Genomic_DNA"/>
</dbReference>
<dbReference type="PRINTS" id="PR01430">
    <property type="entry name" value="PROTEASEAR4"/>
</dbReference>
<keyword evidence="9" id="KW-0325">Glycoprotein</keyword>
<dbReference type="GO" id="GO:0007200">
    <property type="term" value="P:phospholipase C-activating G protein-coupled receptor signaling pathway"/>
    <property type="evidence" value="ECO:0007669"/>
    <property type="project" value="TreeGrafter"/>
</dbReference>
<evidence type="ECO:0000256" key="4">
    <source>
        <dbReference type="ARBA" id="ARBA00022989"/>
    </source>
</evidence>
<reference evidence="16 17" key="1">
    <citation type="journal article" date="2018" name="Nat. Ecol. Evol.">
        <title>Shark genomes provide insights into elasmobranch evolution and the origin of vertebrates.</title>
        <authorList>
            <person name="Hara Y"/>
            <person name="Yamaguchi K"/>
            <person name="Onimaru K"/>
            <person name="Kadota M"/>
            <person name="Koyanagi M"/>
            <person name="Keeley SD"/>
            <person name="Tatsumi K"/>
            <person name="Tanaka K"/>
            <person name="Motone F"/>
            <person name="Kageyama Y"/>
            <person name="Nozu R"/>
            <person name="Adachi N"/>
            <person name="Nishimura O"/>
            <person name="Nakagawa R"/>
            <person name="Tanegashima C"/>
            <person name="Kiyatake I"/>
            <person name="Matsumoto R"/>
            <person name="Murakumo K"/>
            <person name="Nishida K"/>
            <person name="Terakita A"/>
            <person name="Kuratani S"/>
            <person name="Sato K"/>
            <person name="Hyodo S Kuraku.S."/>
        </authorList>
    </citation>
    <scope>NUCLEOTIDE SEQUENCE [LARGE SCALE GENOMIC DNA]</scope>
</reference>
<comment type="subcellular location">
    <subcellularLocation>
        <location evidence="1">Cell membrane</location>
        <topology evidence="1">Multi-pass membrane protein</topology>
    </subcellularLocation>
</comment>
<keyword evidence="8 12" id="KW-0675">Receptor</keyword>
<evidence type="ECO:0000256" key="11">
    <source>
        <dbReference type="PIRSR" id="PIRSR603912-52"/>
    </source>
</evidence>
<feature type="transmembrane region" description="Helical" evidence="14">
    <location>
        <begin position="163"/>
        <end position="181"/>
    </location>
</feature>
<feature type="compositionally biased region" description="Low complexity" evidence="13">
    <location>
        <begin position="384"/>
        <end position="397"/>
    </location>
</feature>
<keyword evidence="4 14" id="KW-1133">Transmembrane helix</keyword>
<dbReference type="OMA" id="WGNLYGA"/>
<dbReference type="PROSITE" id="PS50262">
    <property type="entry name" value="G_PROTEIN_RECEP_F1_2"/>
    <property type="match status" value="1"/>
</dbReference>
<dbReference type="InterPro" id="IPR017452">
    <property type="entry name" value="GPCR_Rhodpsn_7TM"/>
</dbReference>
<feature type="transmembrane region" description="Helical" evidence="14">
    <location>
        <begin position="250"/>
        <end position="278"/>
    </location>
</feature>
<dbReference type="AlphaFoldDB" id="A0A401TD35"/>
<keyword evidence="3 12" id="KW-0812">Transmembrane</keyword>
<evidence type="ECO:0000256" key="13">
    <source>
        <dbReference type="SAM" id="MobiDB-lite"/>
    </source>
</evidence>
<dbReference type="CDD" id="cd15372">
    <property type="entry name" value="7tmA_PAR4"/>
    <property type="match status" value="1"/>
</dbReference>
<feature type="domain" description="G-protein coupled receptors family 1 profile" evidence="15">
    <location>
        <begin position="103"/>
        <end position="349"/>
    </location>
</feature>
<feature type="transmembrane region" description="Helical" evidence="14">
    <location>
        <begin position="290"/>
        <end position="316"/>
    </location>
</feature>
<dbReference type="PANTHER" id="PTHR24232">
    <property type="entry name" value="G-PROTEIN COUPLED RECEPTOR"/>
    <property type="match status" value="1"/>
</dbReference>
<keyword evidence="7 11" id="KW-1015">Disulfide bond</keyword>
<dbReference type="STRING" id="137246.A0A401TD35"/>
<keyword evidence="6 14" id="KW-0472">Membrane</keyword>
<dbReference type="GO" id="GO:0005886">
    <property type="term" value="C:plasma membrane"/>
    <property type="evidence" value="ECO:0007669"/>
    <property type="project" value="UniProtKB-SubCell"/>
</dbReference>
<feature type="region of interest" description="Disordered" evidence="13">
    <location>
        <begin position="382"/>
        <end position="404"/>
    </location>
</feature>
<dbReference type="FunFam" id="1.20.1070.10:FF:000040">
    <property type="entry name" value="Coagulation factor 2 (thrombin) receptor"/>
    <property type="match status" value="1"/>
</dbReference>
<proteinExistence type="inferred from homology"/>
<dbReference type="GO" id="GO:0007596">
    <property type="term" value="P:blood coagulation"/>
    <property type="evidence" value="ECO:0007669"/>
    <property type="project" value="InterPro"/>
</dbReference>
<evidence type="ECO:0000256" key="10">
    <source>
        <dbReference type="ARBA" id="ARBA00023224"/>
    </source>
</evidence>
<dbReference type="InterPro" id="IPR003944">
    <property type="entry name" value="Prot_act_rcpt_4"/>
</dbReference>
<evidence type="ECO:0000259" key="15">
    <source>
        <dbReference type="PROSITE" id="PS50262"/>
    </source>
</evidence>
<keyword evidence="10 12" id="KW-0807">Transducer</keyword>
<feature type="transmembrane region" description="Helical" evidence="14">
    <location>
        <begin position="201"/>
        <end position="222"/>
    </location>
</feature>
<evidence type="ECO:0000313" key="17">
    <source>
        <dbReference type="Proteomes" id="UP000287033"/>
    </source>
</evidence>
<evidence type="ECO:0000256" key="12">
    <source>
        <dbReference type="RuleBase" id="RU000688"/>
    </source>
</evidence>
<keyword evidence="17" id="KW-1185">Reference proteome</keyword>
<evidence type="ECO:0000256" key="14">
    <source>
        <dbReference type="SAM" id="Phobius"/>
    </source>
</evidence>
<feature type="disulfide bond" evidence="11">
    <location>
        <begin position="158"/>
        <end position="237"/>
    </location>
</feature>
<dbReference type="PRINTS" id="PR01428">
    <property type="entry name" value="PROTEASEAR"/>
</dbReference>